<proteinExistence type="predicted"/>
<dbReference type="GeneID" id="79314418"/>
<reference evidence="1 2" key="1">
    <citation type="journal article" date="2019" name="Int. J. Syst. Evol. Microbiol.">
        <title>The Global Catalogue of Microorganisms (GCM) 10K type strain sequencing project: providing services to taxonomists for standard genome sequencing and annotation.</title>
        <authorList>
            <consortium name="The Broad Institute Genomics Platform"/>
            <consortium name="The Broad Institute Genome Sequencing Center for Infectious Disease"/>
            <person name="Wu L."/>
            <person name="Ma J."/>
        </authorList>
    </citation>
    <scope>NUCLEOTIDE SEQUENCE [LARGE SCALE GENOMIC DNA]</scope>
    <source>
        <strain evidence="1 2">PSR21</strain>
    </source>
</reference>
<dbReference type="EMBL" id="JBHTBF010000001">
    <property type="protein sequence ID" value="MFC7315453.1"/>
    <property type="molecule type" value="Genomic_DNA"/>
</dbReference>
<dbReference type="RefSeq" id="WP_276304852.1">
    <property type="nucleotide sequence ID" value="NZ_CP119992.1"/>
</dbReference>
<comment type="caution">
    <text evidence="1">The sequence shown here is derived from an EMBL/GenBank/DDBJ whole genome shotgun (WGS) entry which is preliminary data.</text>
</comment>
<name>A0ABD6A4I0_9EURY</name>
<dbReference type="Proteomes" id="UP001596547">
    <property type="component" value="Unassembled WGS sequence"/>
</dbReference>
<evidence type="ECO:0008006" key="3">
    <source>
        <dbReference type="Google" id="ProtNLM"/>
    </source>
</evidence>
<accession>A0ABD6A4I0</accession>
<keyword evidence="2" id="KW-1185">Reference proteome</keyword>
<organism evidence="1 2">
    <name type="scientific">Halomarina halobia</name>
    <dbReference type="NCBI Taxonomy" id="3033386"/>
    <lineage>
        <taxon>Archaea</taxon>
        <taxon>Methanobacteriati</taxon>
        <taxon>Methanobacteriota</taxon>
        <taxon>Stenosarchaea group</taxon>
        <taxon>Halobacteria</taxon>
        <taxon>Halobacteriales</taxon>
        <taxon>Natronomonadaceae</taxon>
        <taxon>Halomarina</taxon>
    </lineage>
</organism>
<sequence length="66" mass="7417">MSLDTRCPDCGVSMMRAEPVTSTEGDRLTLVTERARRRAIGPAAMLTVEAYVCPECHLVRWYADRT</sequence>
<evidence type="ECO:0000313" key="2">
    <source>
        <dbReference type="Proteomes" id="UP001596547"/>
    </source>
</evidence>
<protein>
    <recommendedName>
        <fullName evidence="3">Small CPxCG-related zinc finger protein</fullName>
    </recommendedName>
</protein>
<evidence type="ECO:0000313" key="1">
    <source>
        <dbReference type="EMBL" id="MFC7315453.1"/>
    </source>
</evidence>
<dbReference type="AlphaFoldDB" id="A0ABD6A4I0"/>
<gene>
    <name evidence="1" type="ORF">ACFQPE_01405</name>
</gene>